<keyword evidence="7" id="KW-0472">Membrane</keyword>
<protein>
    <submittedName>
        <fullName evidence="9">Polymyxin resistance protein ArnT, undecaprenyl phosphate-alpha-L-Ara4N transferase</fullName>
    </submittedName>
</protein>
<evidence type="ECO:0000256" key="1">
    <source>
        <dbReference type="ARBA" id="ARBA00004651"/>
    </source>
</evidence>
<dbReference type="GO" id="GO:0005886">
    <property type="term" value="C:plasma membrane"/>
    <property type="evidence" value="ECO:0007669"/>
    <property type="project" value="UniProtKB-SubCell"/>
</dbReference>
<comment type="subcellular location">
    <subcellularLocation>
        <location evidence="1">Cell membrane</location>
        <topology evidence="1">Multi-pass membrane protein</topology>
    </subcellularLocation>
</comment>
<dbReference type="EMBL" id="CP012023">
    <property type="protein sequence ID" value="ALI56303.1"/>
    <property type="molecule type" value="Genomic_DNA"/>
</dbReference>
<evidence type="ECO:0000259" key="8">
    <source>
        <dbReference type="Pfam" id="PF13231"/>
    </source>
</evidence>
<keyword evidence="3" id="KW-0328">Glycosyltransferase</keyword>
<proteinExistence type="predicted"/>
<sequence>MGHPNRYAALAVFAVVTLFGIALRPLLPIDETRYVGVAWDMHLTGDYLVPTKNFELYTHKPPLLFWVMNLLWGVFGVSEYVARLAAPMFSLATIWLTGRLATQLWPDDAGIGGRAMWALAGTFSFAIYGGATMFDTALATATLLGLLSLVAALKTGRWRYWTGFGVALAVGALAKGPVIFVHLLPAVLFAPVWAKHLGPVTPTRLGAGLGLALITGLAVAALWLVPAIISGGAQYRDAILWKQSAGRIAQSFAHARPFYWYAALTPLLLFPWVFVPQLWRAMAKASWADTGLRLAAIWGGASLILFSFISGKQLHYLVPELPAIALIVARLSPSFGDARPWIPAALIALAGALFCAAGVGVVDVTHLSELLTPQITLLAVGFTLLALSGLAMSDNIVRGGAVLSLGLLLCLGLTIRFTDLFDAYDARIIAQTLAPYEEGGIAVFTDEYHAQFNFGARATRHMTPIATMDALKDWAHAHPNGAIVGRRDKTPITDAPATTIVYDSHPYAIWPVDELTREMSQK</sequence>
<evidence type="ECO:0000256" key="4">
    <source>
        <dbReference type="ARBA" id="ARBA00022679"/>
    </source>
</evidence>
<accession>A0A0N9ZI24</accession>
<dbReference type="GO" id="GO:0009103">
    <property type="term" value="P:lipopolysaccharide biosynthetic process"/>
    <property type="evidence" value="ECO:0007669"/>
    <property type="project" value="UniProtKB-ARBA"/>
</dbReference>
<evidence type="ECO:0000256" key="6">
    <source>
        <dbReference type="ARBA" id="ARBA00022989"/>
    </source>
</evidence>
<evidence type="ECO:0000256" key="5">
    <source>
        <dbReference type="ARBA" id="ARBA00022692"/>
    </source>
</evidence>
<evidence type="ECO:0000313" key="9">
    <source>
        <dbReference type="EMBL" id="ALI56303.1"/>
    </source>
</evidence>
<dbReference type="STRING" id="1397108.IMCC12053_2356"/>
<dbReference type="AlphaFoldDB" id="A0A0N9ZI24"/>
<dbReference type="GO" id="GO:0010041">
    <property type="term" value="P:response to iron(III) ion"/>
    <property type="evidence" value="ECO:0007669"/>
    <property type="project" value="TreeGrafter"/>
</dbReference>
<keyword evidence="5" id="KW-0812">Transmembrane</keyword>
<evidence type="ECO:0000313" key="10">
    <source>
        <dbReference type="Proteomes" id="UP000064920"/>
    </source>
</evidence>
<evidence type="ECO:0000256" key="2">
    <source>
        <dbReference type="ARBA" id="ARBA00022475"/>
    </source>
</evidence>
<dbReference type="InterPro" id="IPR038731">
    <property type="entry name" value="RgtA/B/C-like"/>
</dbReference>
<dbReference type="PANTHER" id="PTHR33908">
    <property type="entry name" value="MANNOSYLTRANSFERASE YKCB-RELATED"/>
    <property type="match status" value="1"/>
</dbReference>
<keyword evidence="2" id="KW-1003">Cell membrane</keyword>
<name>A0A0N9ZI24_9RHOB</name>
<gene>
    <name evidence="9" type="ORF">IMCC12053_2356</name>
</gene>
<keyword evidence="4 9" id="KW-0808">Transferase</keyword>
<organism evidence="9 10">
    <name type="scientific">Celeribacter marinus</name>
    <dbReference type="NCBI Taxonomy" id="1397108"/>
    <lineage>
        <taxon>Bacteria</taxon>
        <taxon>Pseudomonadati</taxon>
        <taxon>Pseudomonadota</taxon>
        <taxon>Alphaproteobacteria</taxon>
        <taxon>Rhodobacterales</taxon>
        <taxon>Roseobacteraceae</taxon>
        <taxon>Celeribacter</taxon>
    </lineage>
</organism>
<dbReference type="InterPro" id="IPR050297">
    <property type="entry name" value="LipidA_mod_glycosyltrf_83"/>
</dbReference>
<evidence type="ECO:0000256" key="7">
    <source>
        <dbReference type="ARBA" id="ARBA00023136"/>
    </source>
</evidence>
<dbReference type="PATRIC" id="fig|1397108.4.peg.2408"/>
<feature type="domain" description="Glycosyltransferase RgtA/B/C/D-like" evidence="8">
    <location>
        <begin position="59"/>
        <end position="214"/>
    </location>
</feature>
<dbReference type="Proteomes" id="UP000064920">
    <property type="component" value="Chromosome"/>
</dbReference>
<keyword evidence="10" id="KW-1185">Reference proteome</keyword>
<dbReference type="OrthoDB" id="9810951at2"/>
<dbReference type="RefSeq" id="WP_062219191.1">
    <property type="nucleotide sequence ID" value="NZ_CP012023.1"/>
</dbReference>
<dbReference type="KEGG" id="cmar:IMCC12053_2356"/>
<dbReference type="GO" id="GO:0016763">
    <property type="term" value="F:pentosyltransferase activity"/>
    <property type="evidence" value="ECO:0007669"/>
    <property type="project" value="TreeGrafter"/>
</dbReference>
<reference evidence="9 10" key="1">
    <citation type="submission" date="2015-05" db="EMBL/GenBank/DDBJ databases">
        <authorList>
            <person name="Wang D.B."/>
            <person name="Wang M."/>
        </authorList>
    </citation>
    <scope>NUCLEOTIDE SEQUENCE [LARGE SCALE GENOMIC DNA]</scope>
    <source>
        <strain evidence="9 10">IMCC 12053</strain>
    </source>
</reference>
<dbReference type="Pfam" id="PF13231">
    <property type="entry name" value="PMT_2"/>
    <property type="match status" value="1"/>
</dbReference>
<dbReference type="PANTHER" id="PTHR33908:SF3">
    <property type="entry name" value="UNDECAPRENYL PHOSPHATE-ALPHA-4-AMINO-4-DEOXY-L-ARABINOSE ARABINOSYL TRANSFERASE"/>
    <property type="match status" value="1"/>
</dbReference>
<keyword evidence="6" id="KW-1133">Transmembrane helix</keyword>
<evidence type="ECO:0000256" key="3">
    <source>
        <dbReference type="ARBA" id="ARBA00022676"/>
    </source>
</evidence>